<reference evidence="1 2" key="1">
    <citation type="journal article" date="2011" name="BMC Genomics">
        <title>Insight into cross-talk between intra-amoebal pathogens.</title>
        <authorList>
            <person name="Gimenez G."/>
            <person name="Bertelli C."/>
            <person name="Moliner C."/>
            <person name="Robert C."/>
            <person name="Raoult D."/>
            <person name="Fournier P.E."/>
            <person name="Greub G."/>
        </authorList>
    </citation>
    <scope>NUCLEOTIDE SEQUENCE [LARGE SCALE GENOMIC DNA]</scope>
    <source>
        <strain evidence="1 2">LLAP12</strain>
    </source>
</reference>
<protein>
    <submittedName>
        <fullName evidence="1">Uncharacterized protein</fullName>
    </submittedName>
</protein>
<dbReference type="AlphaFoldDB" id="G9ELB7"/>
<dbReference type="EMBL" id="JH413808">
    <property type="protein sequence ID" value="EHL32006.1"/>
    <property type="molecule type" value="Genomic_DNA"/>
</dbReference>
<dbReference type="Proteomes" id="UP000002770">
    <property type="component" value="Unassembled WGS sequence"/>
</dbReference>
<evidence type="ECO:0000313" key="2">
    <source>
        <dbReference type="Proteomes" id="UP000002770"/>
    </source>
</evidence>
<evidence type="ECO:0000313" key="1">
    <source>
        <dbReference type="EMBL" id="EHL32006.1"/>
    </source>
</evidence>
<dbReference type="InParanoid" id="G9ELB7"/>
<proteinExistence type="predicted"/>
<organism evidence="1 2">
    <name type="scientific">Legionella drancourtii LLAP12</name>
    <dbReference type="NCBI Taxonomy" id="658187"/>
    <lineage>
        <taxon>Bacteria</taxon>
        <taxon>Pseudomonadati</taxon>
        <taxon>Pseudomonadota</taxon>
        <taxon>Gammaproteobacteria</taxon>
        <taxon>Legionellales</taxon>
        <taxon>Legionellaceae</taxon>
        <taxon>Legionella</taxon>
    </lineage>
</organism>
<gene>
    <name evidence="1" type="ORF">LDG_6179</name>
</gene>
<dbReference type="HOGENOM" id="CLU_3312033_0_0_6"/>
<sequence>MSNVMIIINQMGLHLNDKLVNFIHIFEYLEAIRKVPARG</sequence>
<keyword evidence="2" id="KW-1185">Reference proteome</keyword>
<accession>G9ELB7</accession>
<name>G9ELB7_9GAMM</name>